<evidence type="ECO:0000313" key="8">
    <source>
        <dbReference type="EMBL" id="TIC67512.1"/>
    </source>
</evidence>
<dbReference type="EMBL" id="SPRO01000014">
    <property type="protein sequence ID" value="TIC31169.1"/>
    <property type="molecule type" value="Genomic_DNA"/>
</dbReference>
<comment type="caution">
    <text evidence="8">The sequence shown here is derived from an EMBL/GenBank/DDBJ whole genome shotgun (WGS) entry which is preliminary data.</text>
</comment>
<dbReference type="EMBL" id="SPRX01000011">
    <property type="protein sequence ID" value="TIC67512.1"/>
    <property type="molecule type" value="Genomic_DNA"/>
</dbReference>
<evidence type="ECO:0000313" key="11">
    <source>
        <dbReference type="Proteomes" id="UP000310708"/>
    </source>
</evidence>
<comment type="subcellular location">
    <subcellularLocation>
        <location evidence="1">Nucleus</location>
    </subcellularLocation>
</comment>
<feature type="domain" description="Xylanolytic transcriptional activator regulatory" evidence="5">
    <location>
        <begin position="307"/>
        <end position="380"/>
    </location>
</feature>
<dbReference type="InterPro" id="IPR036864">
    <property type="entry name" value="Zn2-C6_fun-type_DNA-bd_sf"/>
</dbReference>
<reference evidence="9 10" key="1">
    <citation type="submission" date="2019-03" db="EMBL/GenBank/DDBJ databases">
        <title>Sequencing 25 genomes of Wallemia mellicola.</title>
        <authorList>
            <person name="Gostincar C."/>
        </authorList>
    </citation>
    <scope>NUCLEOTIDE SEQUENCE [LARGE SCALE GENOMIC DNA]</scope>
    <source>
        <strain evidence="6 10">EXF-6152</strain>
        <strain evidence="8 11">EXF-757</strain>
        <strain evidence="7 9">EXF-8738</strain>
    </source>
</reference>
<dbReference type="GO" id="GO:0006351">
    <property type="term" value="P:DNA-templated transcription"/>
    <property type="evidence" value="ECO:0007669"/>
    <property type="project" value="InterPro"/>
</dbReference>
<evidence type="ECO:0000256" key="2">
    <source>
        <dbReference type="ARBA" id="ARBA00022723"/>
    </source>
</evidence>
<evidence type="ECO:0000256" key="3">
    <source>
        <dbReference type="ARBA" id="ARBA00023125"/>
    </source>
</evidence>
<dbReference type="InterPro" id="IPR001138">
    <property type="entry name" value="Zn2Cys6_DnaBD"/>
</dbReference>
<dbReference type="AlphaFoldDB" id="A0A4V4MQ33"/>
<dbReference type="CDD" id="cd00067">
    <property type="entry name" value="GAL4"/>
    <property type="match status" value="1"/>
</dbReference>
<keyword evidence="3" id="KW-0238">DNA-binding</keyword>
<dbReference type="InterPro" id="IPR007219">
    <property type="entry name" value="XnlR_reg_dom"/>
</dbReference>
<evidence type="ECO:0000256" key="1">
    <source>
        <dbReference type="ARBA" id="ARBA00004123"/>
    </source>
</evidence>
<protein>
    <recommendedName>
        <fullName evidence="5">Xylanolytic transcriptional activator regulatory domain-containing protein</fullName>
    </recommendedName>
</protein>
<dbReference type="GO" id="GO:0000981">
    <property type="term" value="F:DNA-binding transcription factor activity, RNA polymerase II-specific"/>
    <property type="evidence" value="ECO:0007669"/>
    <property type="project" value="InterPro"/>
</dbReference>
<dbReference type="Pfam" id="PF04082">
    <property type="entry name" value="Fungal_trans"/>
    <property type="match status" value="1"/>
</dbReference>
<dbReference type="CDD" id="cd12148">
    <property type="entry name" value="fungal_TF_MHR"/>
    <property type="match status" value="1"/>
</dbReference>
<evidence type="ECO:0000256" key="4">
    <source>
        <dbReference type="ARBA" id="ARBA00023242"/>
    </source>
</evidence>
<dbReference type="PANTHER" id="PTHR46910:SF3">
    <property type="entry name" value="HALOTOLERANCE PROTEIN 9-RELATED"/>
    <property type="match status" value="1"/>
</dbReference>
<dbReference type="GO" id="GO:0008270">
    <property type="term" value="F:zinc ion binding"/>
    <property type="evidence" value="ECO:0007669"/>
    <property type="project" value="InterPro"/>
</dbReference>
<dbReference type="InterPro" id="IPR050987">
    <property type="entry name" value="AtrR-like"/>
</dbReference>
<dbReference type="Proteomes" id="UP000305647">
    <property type="component" value="Unassembled WGS sequence"/>
</dbReference>
<dbReference type="Proteomes" id="UP000310708">
    <property type="component" value="Unassembled WGS sequence"/>
</dbReference>
<evidence type="ECO:0000313" key="10">
    <source>
        <dbReference type="Proteomes" id="UP000310685"/>
    </source>
</evidence>
<dbReference type="SMART" id="SM00906">
    <property type="entry name" value="Fungal_trans"/>
    <property type="match status" value="1"/>
</dbReference>
<dbReference type="PANTHER" id="PTHR46910">
    <property type="entry name" value="TRANSCRIPTION FACTOR PDR1"/>
    <property type="match status" value="1"/>
</dbReference>
<dbReference type="Proteomes" id="UP000310685">
    <property type="component" value="Unassembled WGS sequence"/>
</dbReference>
<evidence type="ECO:0000259" key="5">
    <source>
        <dbReference type="SMART" id="SM00906"/>
    </source>
</evidence>
<name>A0A4V4MQ33_9BASI</name>
<evidence type="ECO:0000313" key="9">
    <source>
        <dbReference type="Proteomes" id="UP000305647"/>
    </source>
</evidence>
<keyword evidence="2" id="KW-0479">Metal-binding</keyword>
<dbReference type="Gene3D" id="4.10.240.10">
    <property type="entry name" value="Zn(2)-C6 fungal-type DNA-binding domain"/>
    <property type="match status" value="1"/>
</dbReference>
<dbReference type="GO" id="GO:0003677">
    <property type="term" value="F:DNA binding"/>
    <property type="evidence" value="ECO:0007669"/>
    <property type="project" value="UniProtKB-KW"/>
</dbReference>
<dbReference type="GO" id="GO:0005634">
    <property type="term" value="C:nucleus"/>
    <property type="evidence" value="ECO:0007669"/>
    <property type="project" value="UniProtKB-SubCell"/>
</dbReference>
<evidence type="ECO:0000313" key="6">
    <source>
        <dbReference type="EMBL" id="TIB80540.1"/>
    </source>
</evidence>
<organism evidence="8 11">
    <name type="scientific">Wallemia mellicola</name>
    <dbReference type="NCBI Taxonomy" id="1708541"/>
    <lineage>
        <taxon>Eukaryota</taxon>
        <taxon>Fungi</taxon>
        <taxon>Dikarya</taxon>
        <taxon>Basidiomycota</taxon>
        <taxon>Wallemiomycotina</taxon>
        <taxon>Wallemiomycetes</taxon>
        <taxon>Wallemiales</taxon>
        <taxon>Wallemiaceae</taxon>
        <taxon>Wallemia</taxon>
    </lineage>
</organism>
<sequence length="686" mass="78444">MSSKNPNKKSKITRAKIRKKKIRCNADQTYPEKCTNCKTIECTYNEANRGYHNPSYVNELESKLKQTENLLEDYKRLLEKHQPIQEPQSTPINHTEAAEMDDGFYVDEMSENCRKMGCLLGDGQRKHTHPEKQRFFGKASMRGLIERLNIYTGVSPVTLLSGKRPQYWQEDFVLDDVPSHPTASYTDNDFGPNDLVKELIDLYFEKVNSTLPLLNKKRFKNEISHRKYERGFGTLLILICALGAQYSNDERVMVEGHQHQFLAGFRYYSIAKSKMLDPVMDVATIEDIQALILLQIYVQKGMHSRSGWMIHGTSILLAQDIGLHLRWLNANIEPYDLELRKRAFYSLYLMDRVQASSFGRQVLLKDNEISVDLPEIYGDEVQDMSTNYSLLYFKQLIQLYKIHGQIIQTIYKLRKTSNGDDLLITLTDIASLNSKLNKWLTELPKQLLDGRDGKDEFVFQLFCNLKLAFHVVQIHLYKTFLPDPRSKTTSSFRFTSLVICANSSRSIISIYRNLILERGMQHLWVDPMVAWGPFSATLILIISACESMKNDFDASVLEYIQSGIQILRVREEREVLNGRAVDMIMQILKSANLPMDPSFMQAQENLSYGTSSADYFLPHLPFLDTPPNQTENEQLFEDLLGQAQFHSVDAASLGIGGTPPLDNVMPDTTQDWSNVLGAFLSGGGTL</sequence>
<dbReference type="EMBL" id="SPRC01000015">
    <property type="protein sequence ID" value="TIB80540.1"/>
    <property type="molecule type" value="Genomic_DNA"/>
</dbReference>
<proteinExistence type="predicted"/>
<gene>
    <name evidence="8" type="ORF">E3Q01_01305</name>
    <name evidence="7" type="ORF">E3Q10_01831</name>
    <name evidence="6" type="ORF">E3Q22_01869</name>
</gene>
<accession>A0A4V4MQ33</accession>
<evidence type="ECO:0000313" key="7">
    <source>
        <dbReference type="EMBL" id="TIC31169.1"/>
    </source>
</evidence>
<keyword evidence="4" id="KW-0539">Nucleus</keyword>